<evidence type="ECO:0000256" key="2">
    <source>
        <dbReference type="ARBA" id="ARBA00032707"/>
    </source>
</evidence>
<feature type="transmembrane region" description="Helical" evidence="4">
    <location>
        <begin position="184"/>
        <end position="204"/>
    </location>
</feature>
<feature type="transmembrane region" description="Helical" evidence="4">
    <location>
        <begin position="7"/>
        <end position="28"/>
    </location>
</feature>
<dbReference type="Gene3D" id="1.20.144.10">
    <property type="entry name" value="Phosphatidic acid phosphatase type 2/haloperoxidase"/>
    <property type="match status" value="1"/>
</dbReference>
<reference evidence="6" key="1">
    <citation type="submission" date="2024-05" db="EMBL/GenBank/DDBJ databases">
        <title>Genome Sequences of Four Agar- Degrading Marine Bacteria.</title>
        <authorList>
            <person name="Phillips E.K."/>
            <person name="Shaffer J.C."/>
            <person name="Henson M.W."/>
            <person name="Temperton B."/>
            <person name="Thrash C.J."/>
            <person name="Martin M.O."/>
        </authorList>
    </citation>
    <scope>NUCLEOTIDE SEQUENCE</scope>
    <source>
        <strain evidence="6">EKP203</strain>
    </source>
</reference>
<evidence type="ECO:0000259" key="5">
    <source>
        <dbReference type="SMART" id="SM00014"/>
    </source>
</evidence>
<dbReference type="SMART" id="SM00014">
    <property type="entry name" value="acidPPc"/>
    <property type="match status" value="1"/>
</dbReference>
<proteinExistence type="predicted"/>
<feature type="domain" description="Phosphatidic acid phosphatase type 2/haloperoxidase" evidence="5">
    <location>
        <begin position="77"/>
        <end position="225"/>
    </location>
</feature>
<dbReference type="EMBL" id="JAUEOZ010000002">
    <property type="protein sequence ID" value="MDN2483559.1"/>
    <property type="molecule type" value="Genomic_DNA"/>
</dbReference>
<accession>A0ABT7Y737</accession>
<dbReference type="Pfam" id="PF01569">
    <property type="entry name" value="PAP2"/>
    <property type="match status" value="1"/>
</dbReference>
<dbReference type="SUPFAM" id="SSF48317">
    <property type="entry name" value="Acid phosphatase/Vanadium-dependent haloperoxidase"/>
    <property type="match status" value="1"/>
</dbReference>
<dbReference type="PANTHER" id="PTHR14969:SF54">
    <property type="entry name" value="PHOSPHATIDYLGLYCEROPHOSPHATASE B"/>
    <property type="match status" value="1"/>
</dbReference>
<evidence type="ECO:0000256" key="1">
    <source>
        <dbReference type="ARBA" id="ARBA00012374"/>
    </source>
</evidence>
<keyword evidence="4" id="KW-0812">Transmembrane</keyword>
<protein>
    <recommendedName>
        <fullName evidence="1">undecaprenyl-diphosphate phosphatase</fullName>
        <ecNumber evidence="1">3.6.1.27</ecNumber>
    </recommendedName>
    <alternativeName>
        <fullName evidence="2">Undecaprenyl pyrophosphate phosphatase</fullName>
    </alternativeName>
</protein>
<sequence length="246" mass="27412">MQGKKYGLIMVVALLVLLVPITLLIRSVDLTSPVFDSFGLFITLLTDSAGHKGFLITLAVLGVAMLRLPLSREAVLAKGLQLAVILLIGFASKTALKELTESPRPYTEYLAQAELIDSAENFYHLSAPQRDEVIENASHHVSTWRTLHWQGEKDYSFPSGHTIFVAICVAFFGGLFLQHRHWASLAILMTWAGGVCYSRLWIGMHRPEDLFASTAFVALVYIVTPSFPKIARLLVPYVPIRLFSQR</sequence>
<feature type="transmembrane region" description="Helical" evidence="4">
    <location>
        <begin position="155"/>
        <end position="177"/>
    </location>
</feature>
<feature type="transmembrane region" description="Helical" evidence="4">
    <location>
        <begin position="75"/>
        <end position="96"/>
    </location>
</feature>
<comment type="catalytic activity">
    <reaction evidence="3">
        <text>di-trans,octa-cis-undecaprenyl diphosphate + H2O = di-trans,octa-cis-undecaprenyl phosphate + phosphate + H(+)</text>
        <dbReference type="Rhea" id="RHEA:28094"/>
        <dbReference type="ChEBI" id="CHEBI:15377"/>
        <dbReference type="ChEBI" id="CHEBI:15378"/>
        <dbReference type="ChEBI" id="CHEBI:43474"/>
        <dbReference type="ChEBI" id="CHEBI:58405"/>
        <dbReference type="ChEBI" id="CHEBI:60392"/>
        <dbReference type="EC" id="3.6.1.27"/>
    </reaction>
</comment>
<dbReference type="PANTHER" id="PTHR14969">
    <property type="entry name" value="SPHINGOSINE-1-PHOSPHATE PHOSPHOHYDROLASE"/>
    <property type="match status" value="1"/>
</dbReference>
<evidence type="ECO:0000313" key="6">
    <source>
        <dbReference type="EMBL" id="MDN2483559.1"/>
    </source>
</evidence>
<comment type="caution">
    <text evidence="6">The sequence shown here is derived from an EMBL/GenBank/DDBJ whole genome shotgun (WGS) entry which is preliminary data.</text>
</comment>
<feature type="transmembrane region" description="Helical" evidence="4">
    <location>
        <begin position="210"/>
        <end position="227"/>
    </location>
</feature>
<keyword evidence="7" id="KW-1185">Reference proteome</keyword>
<dbReference type="EC" id="3.6.1.27" evidence="1"/>
<dbReference type="RefSeq" id="WP_289963628.1">
    <property type="nucleotide sequence ID" value="NZ_JAUEOZ010000002.1"/>
</dbReference>
<evidence type="ECO:0000256" key="3">
    <source>
        <dbReference type="ARBA" id="ARBA00047594"/>
    </source>
</evidence>
<dbReference type="Proteomes" id="UP001169719">
    <property type="component" value="Unassembled WGS sequence"/>
</dbReference>
<dbReference type="CDD" id="cd01610">
    <property type="entry name" value="PAP2_like"/>
    <property type="match status" value="1"/>
</dbReference>
<name>A0ABT7Y737_9VIBR</name>
<evidence type="ECO:0000256" key="4">
    <source>
        <dbReference type="SAM" id="Phobius"/>
    </source>
</evidence>
<feature type="transmembrane region" description="Helical" evidence="4">
    <location>
        <begin position="48"/>
        <end position="68"/>
    </location>
</feature>
<keyword evidence="4" id="KW-0472">Membrane</keyword>
<keyword evidence="4" id="KW-1133">Transmembrane helix</keyword>
<dbReference type="InterPro" id="IPR036938">
    <property type="entry name" value="PAP2/HPO_sf"/>
</dbReference>
<evidence type="ECO:0000313" key="7">
    <source>
        <dbReference type="Proteomes" id="UP001169719"/>
    </source>
</evidence>
<dbReference type="InterPro" id="IPR000326">
    <property type="entry name" value="PAP2/HPO"/>
</dbReference>
<gene>
    <name evidence="6" type="ORF">QWJ08_19625</name>
</gene>
<organism evidence="6 7">
    <name type="scientific">Vibrio agarivorans</name>
    <dbReference type="NCBI Taxonomy" id="153622"/>
    <lineage>
        <taxon>Bacteria</taxon>
        <taxon>Pseudomonadati</taxon>
        <taxon>Pseudomonadota</taxon>
        <taxon>Gammaproteobacteria</taxon>
        <taxon>Vibrionales</taxon>
        <taxon>Vibrionaceae</taxon>
        <taxon>Vibrio</taxon>
    </lineage>
</organism>